<protein>
    <submittedName>
        <fullName evidence="2">Uncharacterized protein</fullName>
    </submittedName>
</protein>
<feature type="region of interest" description="Disordered" evidence="1">
    <location>
        <begin position="79"/>
        <end position="99"/>
    </location>
</feature>
<name>A0A1G5JQV5_9BACT</name>
<evidence type="ECO:0000313" key="2">
    <source>
        <dbReference type="EMBL" id="SCY90089.1"/>
    </source>
</evidence>
<reference evidence="2 3" key="1">
    <citation type="submission" date="2016-10" db="EMBL/GenBank/DDBJ databases">
        <authorList>
            <person name="de Groot N.N."/>
        </authorList>
    </citation>
    <scope>NUCLEOTIDE SEQUENCE [LARGE SCALE GENOMIC DNA]</scope>
    <source>
        <strain evidence="2 3">AA1</strain>
    </source>
</reference>
<gene>
    <name evidence="2" type="ORF">SAMN05216233_13711</name>
</gene>
<keyword evidence="3" id="KW-1185">Reference proteome</keyword>
<dbReference type="AlphaFoldDB" id="A0A1G5JQV5"/>
<accession>A0A1G5JQV5</accession>
<proteinExistence type="predicted"/>
<dbReference type="EMBL" id="FMUX01000037">
    <property type="protein sequence ID" value="SCY90089.1"/>
    <property type="molecule type" value="Genomic_DNA"/>
</dbReference>
<dbReference type="Proteomes" id="UP000198870">
    <property type="component" value="Unassembled WGS sequence"/>
</dbReference>
<evidence type="ECO:0000256" key="1">
    <source>
        <dbReference type="SAM" id="MobiDB-lite"/>
    </source>
</evidence>
<organism evidence="2 3">
    <name type="scientific">Desulfoluna spongiiphila</name>
    <dbReference type="NCBI Taxonomy" id="419481"/>
    <lineage>
        <taxon>Bacteria</taxon>
        <taxon>Pseudomonadati</taxon>
        <taxon>Thermodesulfobacteriota</taxon>
        <taxon>Desulfobacteria</taxon>
        <taxon>Desulfobacterales</taxon>
        <taxon>Desulfolunaceae</taxon>
        <taxon>Desulfoluna</taxon>
    </lineage>
</organism>
<evidence type="ECO:0000313" key="3">
    <source>
        <dbReference type="Proteomes" id="UP000198870"/>
    </source>
</evidence>
<sequence>MRFPLRPSGKITFAITSDETESVFKTCLLNFFTSLAAGGIRAEHDFFSYPNESVYGPTGGKALVHSIKGQGYPPGISHHGTGNPLCLQHPGKGVDGNGA</sequence>